<dbReference type="EMBL" id="JAESVG020000006">
    <property type="protein sequence ID" value="KAG8626665.1"/>
    <property type="molecule type" value="Genomic_DNA"/>
</dbReference>
<reference evidence="2" key="1">
    <citation type="submission" date="2021-07" db="EMBL/GenBank/DDBJ databases">
        <title>Elsinoe batatas strain:CRI-CJ2 Genome sequencing and assembly.</title>
        <authorList>
            <person name="Huang L."/>
        </authorList>
    </citation>
    <scope>NUCLEOTIDE SEQUENCE</scope>
    <source>
        <strain evidence="2">CRI-CJ2</strain>
    </source>
</reference>
<dbReference type="OrthoDB" id="5300765at2759"/>
<feature type="region of interest" description="Disordered" evidence="1">
    <location>
        <begin position="1"/>
        <end position="26"/>
    </location>
</feature>
<feature type="region of interest" description="Disordered" evidence="1">
    <location>
        <begin position="543"/>
        <end position="571"/>
    </location>
</feature>
<feature type="compositionally biased region" description="Basic and acidic residues" evidence="1">
    <location>
        <begin position="549"/>
        <end position="562"/>
    </location>
</feature>
<protein>
    <submittedName>
        <fullName evidence="2">Uncharacterized protein</fullName>
    </submittedName>
</protein>
<gene>
    <name evidence="2" type="ORF">KVT40_005610</name>
</gene>
<dbReference type="AlphaFoldDB" id="A0A8K0L3D6"/>
<accession>A0A8K0L3D6</accession>
<dbReference type="Proteomes" id="UP000809789">
    <property type="component" value="Unassembled WGS sequence"/>
</dbReference>
<keyword evidence="3" id="KW-1185">Reference proteome</keyword>
<sequence length="571" mass="63454">MYTYLNNTPVSPRNCQSYSRGGSPNTSYAAGIHPAQVTANPAYMQTPYHGQQISGPQHQIQPDFTVHDLTPRNAIPRVSPSHTTPPLLGQPGWDPNAQYYYISPASSGCRDSPQDPSVLDPTLSVPHSKHARNISLPAMPTDGAHSQIPQSLHPATALTAEDIARYSYPTNRSFPTGLGGQPLPAAVAASAHLMPLPESHQPLPLPYQSVNFAPRTRSREASPNYLLGNSSEFPTPESVQSASFAPTLLNYLSMPGPMIDPRLVAGEITKNLKQMHSWFDVRNIRHWDDFTLSSILGNSQVKQVLSIASTLPTPIAPSAHGTSNKDLLIATASNLCVRVNKALLLAQGQPHLAIRLLDDGGHSHFQADFVSSYQDDNDYTIFGDGRGRVVGILKPSNLWQSRWKRGSVYEQKKYLAGMSDLHQAMRDHSCRYGFMVTESELICARYRTRSSNSKTPYFGSLELSESIPMSVSPNQSTQQGPQLTAALALFYLHMLAKKGGLDGQLHWKLEVGRPEDCTRHTYEKRDSWMPEILKEDERKMKNVRGWTYPKDKLNKKERELGRSAKTNRRRR</sequence>
<name>A0A8K0L3D6_9PEZI</name>
<evidence type="ECO:0000313" key="3">
    <source>
        <dbReference type="Proteomes" id="UP000809789"/>
    </source>
</evidence>
<organism evidence="2 3">
    <name type="scientific">Elsinoe batatas</name>
    <dbReference type="NCBI Taxonomy" id="2601811"/>
    <lineage>
        <taxon>Eukaryota</taxon>
        <taxon>Fungi</taxon>
        <taxon>Dikarya</taxon>
        <taxon>Ascomycota</taxon>
        <taxon>Pezizomycotina</taxon>
        <taxon>Dothideomycetes</taxon>
        <taxon>Dothideomycetidae</taxon>
        <taxon>Myriangiales</taxon>
        <taxon>Elsinoaceae</taxon>
        <taxon>Elsinoe</taxon>
    </lineage>
</organism>
<comment type="caution">
    <text evidence="2">The sequence shown here is derived from an EMBL/GenBank/DDBJ whole genome shotgun (WGS) entry which is preliminary data.</text>
</comment>
<proteinExistence type="predicted"/>
<evidence type="ECO:0000313" key="2">
    <source>
        <dbReference type="EMBL" id="KAG8626665.1"/>
    </source>
</evidence>
<evidence type="ECO:0000256" key="1">
    <source>
        <dbReference type="SAM" id="MobiDB-lite"/>
    </source>
</evidence>